<dbReference type="AlphaFoldDB" id="A0A699TE37"/>
<feature type="non-terminal residue" evidence="1">
    <location>
        <position position="1"/>
    </location>
</feature>
<sequence length="90" mass="9599">IRGATADLPADQVVGPLRVRHKFTVVFLPESQAAGQVSINQKLAHVPYNPACIAGGQKLQYRLHREAVATDSWPTIAQVGVNGNTVVDVA</sequence>
<proteinExistence type="predicted"/>
<accession>A0A699TE37</accession>
<name>A0A699TE37_TANCI</name>
<gene>
    <name evidence="1" type="ORF">Tci_879617</name>
</gene>
<protein>
    <submittedName>
        <fullName evidence="1">Uncharacterized protein</fullName>
    </submittedName>
</protein>
<evidence type="ECO:0000313" key="1">
    <source>
        <dbReference type="EMBL" id="GFD07648.1"/>
    </source>
</evidence>
<reference evidence="1" key="1">
    <citation type="journal article" date="2019" name="Sci. Rep.">
        <title>Draft genome of Tanacetum cinerariifolium, the natural source of mosquito coil.</title>
        <authorList>
            <person name="Yamashiro T."/>
            <person name="Shiraishi A."/>
            <person name="Satake H."/>
            <person name="Nakayama K."/>
        </authorList>
    </citation>
    <scope>NUCLEOTIDE SEQUENCE</scope>
</reference>
<comment type="caution">
    <text evidence="1">The sequence shown here is derived from an EMBL/GenBank/DDBJ whole genome shotgun (WGS) entry which is preliminary data.</text>
</comment>
<organism evidence="1">
    <name type="scientific">Tanacetum cinerariifolium</name>
    <name type="common">Dalmatian daisy</name>
    <name type="synonym">Chrysanthemum cinerariifolium</name>
    <dbReference type="NCBI Taxonomy" id="118510"/>
    <lineage>
        <taxon>Eukaryota</taxon>
        <taxon>Viridiplantae</taxon>
        <taxon>Streptophyta</taxon>
        <taxon>Embryophyta</taxon>
        <taxon>Tracheophyta</taxon>
        <taxon>Spermatophyta</taxon>
        <taxon>Magnoliopsida</taxon>
        <taxon>eudicotyledons</taxon>
        <taxon>Gunneridae</taxon>
        <taxon>Pentapetalae</taxon>
        <taxon>asterids</taxon>
        <taxon>campanulids</taxon>
        <taxon>Asterales</taxon>
        <taxon>Asteraceae</taxon>
        <taxon>Asteroideae</taxon>
        <taxon>Anthemideae</taxon>
        <taxon>Anthemidinae</taxon>
        <taxon>Tanacetum</taxon>
    </lineage>
</organism>
<dbReference type="EMBL" id="BKCJ011232841">
    <property type="protein sequence ID" value="GFD07648.1"/>
    <property type="molecule type" value="Genomic_DNA"/>
</dbReference>